<proteinExistence type="predicted"/>
<dbReference type="Proteomes" id="UP000271631">
    <property type="component" value="Unassembled WGS sequence"/>
</dbReference>
<dbReference type="GeneID" id="1184310"/>
<dbReference type="Pfam" id="PF12804">
    <property type="entry name" value="NTP_transf_3"/>
    <property type="match status" value="1"/>
</dbReference>
<dbReference type="PANTHER" id="PTHR43777">
    <property type="entry name" value="MOLYBDENUM COFACTOR CYTIDYLYLTRANSFERASE"/>
    <property type="match status" value="1"/>
</dbReference>
<evidence type="ECO:0000313" key="3">
    <source>
        <dbReference type="EMBL" id="RMV38150.1"/>
    </source>
</evidence>
<evidence type="ECO:0000259" key="2">
    <source>
        <dbReference type="Pfam" id="PF12804"/>
    </source>
</evidence>
<dbReference type="EMBL" id="RBUQ01000130">
    <property type="protein sequence ID" value="RMV38150.1"/>
    <property type="molecule type" value="Genomic_DNA"/>
</dbReference>
<dbReference type="GO" id="GO:0016779">
    <property type="term" value="F:nucleotidyltransferase activity"/>
    <property type="evidence" value="ECO:0007669"/>
    <property type="project" value="UniProtKB-ARBA"/>
</dbReference>
<feature type="domain" description="MobA-like NTP transferase" evidence="2">
    <location>
        <begin position="13"/>
        <end position="169"/>
    </location>
</feature>
<name>A0A0N0WS85_PSEYM</name>
<reference evidence="3 4" key="1">
    <citation type="submission" date="2018-08" db="EMBL/GenBank/DDBJ databases">
        <title>Recombination of ecologically and evolutionarily significant loci maintains genetic cohesion in the Pseudomonas syringae species complex.</title>
        <authorList>
            <person name="Dillon M."/>
            <person name="Thakur S."/>
            <person name="Almeida R.N.D."/>
            <person name="Weir B.S."/>
            <person name="Guttman D.S."/>
        </authorList>
    </citation>
    <scope>NUCLEOTIDE SEQUENCE [LARGE SCALE GENOMIC DNA]</scope>
    <source>
        <strain evidence="3 4">ICMP 11281</strain>
    </source>
</reference>
<accession>A0A0N0WS85</accession>
<dbReference type="AlphaFoldDB" id="A0A0N0WS85"/>
<dbReference type="PANTHER" id="PTHR43777:SF1">
    <property type="entry name" value="MOLYBDENUM COFACTOR CYTIDYLYLTRANSFERASE"/>
    <property type="match status" value="1"/>
</dbReference>
<evidence type="ECO:0000256" key="1">
    <source>
        <dbReference type="ARBA" id="ARBA00022842"/>
    </source>
</evidence>
<dbReference type="InterPro" id="IPR029044">
    <property type="entry name" value="Nucleotide-diphossugar_trans"/>
</dbReference>
<dbReference type="InterPro" id="IPR025877">
    <property type="entry name" value="MobA-like_NTP_Trfase"/>
</dbReference>
<comment type="caution">
    <text evidence="3">The sequence shown here is derived from an EMBL/GenBank/DDBJ whole genome shotgun (WGS) entry which is preliminary data.</text>
</comment>
<dbReference type="CDD" id="cd04182">
    <property type="entry name" value="GT_2_like_f"/>
    <property type="match status" value="1"/>
</dbReference>
<keyword evidence="1" id="KW-0460">Magnesium</keyword>
<dbReference type="Gene3D" id="3.90.550.10">
    <property type="entry name" value="Spore Coat Polysaccharide Biosynthesis Protein SpsA, Chain A"/>
    <property type="match status" value="1"/>
</dbReference>
<sequence>MSSIDSQIPKVFALVLAAGRSRRFDGDKRKALLPCGRTLLTACLETAGKVFTETGVVLREDDEVQTLGIPSKVTIIRCKHADLGMGHSLAAGIAAALNSSADAVAILLADMPWIEPQTLRDLARLADPQRIALPMHEGQRGHPVIIGRRFWPRLLALEGDQGAKALITNNPAFCDVMNCDDPGVLRDADTRSALAIACRQHLTAGRD</sequence>
<dbReference type="SUPFAM" id="SSF53448">
    <property type="entry name" value="Nucleotide-diphospho-sugar transferases"/>
    <property type="match status" value="1"/>
</dbReference>
<organism evidence="3 4">
    <name type="scientific">Pseudomonas syringae pv. maculicola</name>
    <dbReference type="NCBI Taxonomy" id="59511"/>
    <lineage>
        <taxon>Bacteria</taxon>
        <taxon>Pseudomonadati</taxon>
        <taxon>Pseudomonadota</taxon>
        <taxon>Gammaproteobacteria</taxon>
        <taxon>Pseudomonadales</taxon>
        <taxon>Pseudomonadaceae</taxon>
        <taxon>Pseudomonas</taxon>
    </lineage>
</organism>
<protein>
    <submittedName>
        <fullName evidence="3">Molybdopterin-guanine dinucleotide biosynthesis protein A</fullName>
    </submittedName>
</protein>
<evidence type="ECO:0000313" key="4">
    <source>
        <dbReference type="Proteomes" id="UP000271631"/>
    </source>
</evidence>
<gene>
    <name evidence="3" type="ORF">ALP13_101035</name>
</gene>
<dbReference type="RefSeq" id="WP_005762703.1">
    <property type="nucleotide sequence ID" value="NZ_JAEVFP010000010.1"/>
</dbReference>